<gene>
    <name evidence="1" type="ORF">LSS_21515</name>
</gene>
<reference evidence="1 2" key="2">
    <citation type="journal article" date="2014" name="Emerg. Microbes Infect.">
        <title>Potential impact on kidney infection: a whole-genome analysis of Leptospira santarosai serovar Shermani.</title>
        <authorList>
            <person name="Chou L.F."/>
            <person name="Chen T.W."/>
            <person name="Ko Y.C."/>
            <person name="Pan M.J."/>
            <person name="Tian Y.C."/>
            <person name="Chiu C.H."/>
            <person name="Tang P."/>
            <person name="Hung C.C."/>
            <person name="Yang C.W."/>
        </authorList>
    </citation>
    <scope>NUCLEOTIDE SEQUENCE</scope>
    <source>
        <strain evidence="1 2">LT 821</strain>
    </source>
</reference>
<reference evidence="1 2" key="1">
    <citation type="journal article" date="2012" name="Gene">
        <title>Sequence of Leptospira santarosai serovar Shermani genome and prediction of virulence-associated genes.</title>
        <authorList>
            <person name="Chou L.F."/>
            <person name="Chen Y.T."/>
            <person name="Lu C.W."/>
            <person name="Ko Y.C."/>
            <person name="Tang C.Y."/>
            <person name="Pan M.J."/>
            <person name="Tian Y.C."/>
            <person name="Chiu C.H."/>
            <person name="Hung C.C."/>
            <person name="Yang C.W."/>
        </authorList>
    </citation>
    <scope>NUCLEOTIDE SEQUENCE [LARGE SCALE GENOMIC DNA]</scope>
    <source>
        <strain evidence="1">LT 821</strain>
    </source>
</reference>
<protein>
    <submittedName>
        <fullName evidence="1">Uncharacterized protein</fullName>
    </submittedName>
</protein>
<dbReference type="Proteomes" id="UP000035800">
    <property type="component" value="Chromosome I"/>
</dbReference>
<name>A0A097ESH2_9LEPT</name>
<sequence length="39" mass="4589">MNRAIQTILHKGIIIFQQLYSKNRSLFQFSKLLLLQIGL</sequence>
<dbReference type="AlphaFoldDB" id="A0A097ESH2"/>
<evidence type="ECO:0000313" key="1">
    <source>
        <dbReference type="EMBL" id="AIT10887.1"/>
    </source>
</evidence>
<dbReference type="KEGG" id="lst:LSS_21515"/>
<evidence type="ECO:0000313" key="2">
    <source>
        <dbReference type="Proteomes" id="UP000035800"/>
    </source>
</evidence>
<proteinExistence type="predicted"/>
<dbReference type="EMBL" id="CP006694">
    <property type="protein sequence ID" value="AIT10887.1"/>
    <property type="molecule type" value="Genomic_DNA"/>
</dbReference>
<organism evidence="1 2">
    <name type="scientific">Leptospira santarosai serovar Shermani str. LT 821</name>
    <dbReference type="NCBI Taxonomy" id="758847"/>
    <lineage>
        <taxon>Bacteria</taxon>
        <taxon>Pseudomonadati</taxon>
        <taxon>Spirochaetota</taxon>
        <taxon>Spirochaetia</taxon>
        <taxon>Leptospirales</taxon>
        <taxon>Leptospiraceae</taxon>
        <taxon>Leptospira</taxon>
    </lineage>
</organism>
<accession>A0A097ESH2</accession>